<gene>
    <name evidence="2" type="ORF">CYMTET_18404</name>
</gene>
<dbReference type="AlphaFoldDB" id="A0AAE0G8B9"/>
<feature type="region of interest" description="Disordered" evidence="1">
    <location>
        <begin position="58"/>
        <end position="81"/>
    </location>
</feature>
<accession>A0AAE0G8B9</accession>
<comment type="caution">
    <text evidence="2">The sequence shown here is derived from an EMBL/GenBank/DDBJ whole genome shotgun (WGS) entry which is preliminary data.</text>
</comment>
<evidence type="ECO:0000313" key="3">
    <source>
        <dbReference type="Proteomes" id="UP001190700"/>
    </source>
</evidence>
<dbReference type="EMBL" id="LGRX02008514">
    <property type="protein sequence ID" value="KAK3273354.1"/>
    <property type="molecule type" value="Genomic_DNA"/>
</dbReference>
<proteinExistence type="predicted"/>
<organism evidence="2 3">
    <name type="scientific">Cymbomonas tetramitiformis</name>
    <dbReference type="NCBI Taxonomy" id="36881"/>
    <lineage>
        <taxon>Eukaryota</taxon>
        <taxon>Viridiplantae</taxon>
        <taxon>Chlorophyta</taxon>
        <taxon>Pyramimonadophyceae</taxon>
        <taxon>Pyramimonadales</taxon>
        <taxon>Pyramimonadaceae</taxon>
        <taxon>Cymbomonas</taxon>
    </lineage>
</organism>
<keyword evidence="3" id="KW-1185">Reference proteome</keyword>
<feature type="region of interest" description="Disordered" evidence="1">
    <location>
        <begin position="227"/>
        <end position="263"/>
    </location>
</feature>
<dbReference type="Proteomes" id="UP001190700">
    <property type="component" value="Unassembled WGS sequence"/>
</dbReference>
<evidence type="ECO:0000313" key="2">
    <source>
        <dbReference type="EMBL" id="KAK3273354.1"/>
    </source>
</evidence>
<sequence length="263" mass="26629">MASRLFESMEDVRQEAGHLSTVGGQGGGAAEARSGGARTGGLNQAASSVEDILAEWEDLSSPGPEGGVWTQEQSGASPEQAMALAEGRVATLKGASRRVANLLGGVVGVGGADERDGGDVGRLAGGVDTCRAPHSPGAHTDTDDHLQQVARYDSASHQLPCPHGEVAGRAGTNSEQLSGRRRPAGELLATGWAWDTQATVGMGPQVLGRVGGSGVVPIGLVVKRLGGGEMAPRSSGGRDEPPGKRQQCADGVDAEGLGWLSEA</sequence>
<reference evidence="2 3" key="1">
    <citation type="journal article" date="2015" name="Genome Biol. Evol.">
        <title>Comparative Genomics of a Bacterivorous Green Alga Reveals Evolutionary Causalities and Consequences of Phago-Mixotrophic Mode of Nutrition.</title>
        <authorList>
            <person name="Burns J.A."/>
            <person name="Paasch A."/>
            <person name="Narechania A."/>
            <person name="Kim E."/>
        </authorList>
    </citation>
    <scope>NUCLEOTIDE SEQUENCE [LARGE SCALE GENOMIC DNA]</scope>
    <source>
        <strain evidence="2 3">PLY_AMNH</strain>
    </source>
</reference>
<feature type="region of interest" description="Disordered" evidence="1">
    <location>
        <begin position="1"/>
        <end position="45"/>
    </location>
</feature>
<evidence type="ECO:0000256" key="1">
    <source>
        <dbReference type="SAM" id="MobiDB-lite"/>
    </source>
</evidence>
<protein>
    <submittedName>
        <fullName evidence="2">Uncharacterized protein</fullName>
    </submittedName>
</protein>
<name>A0AAE0G8B9_9CHLO</name>